<dbReference type="InterPro" id="IPR003497">
    <property type="entry name" value="BRO_N_domain"/>
</dbReference>
<dbReference type="Pfam" id="PF02498">
    <property type="entry name" value="Bro-N"/>
    <property type="match status" value="1"/>
</dbReference>
<feature type="domain" description="Bro-N" evidence="1">
    <location>
        <begin position="1"/>
        <end position="114"/>
    </location>
</feature>
<proteinExistence type="predicted"/>
<comment type="caution">
    <text evidence="2">The sequence shown here is derived from an EMBL/GenBank/DDBJ whole genome shotgun (WGS) entry which is preliminary data.</text>
</comment>
<dbReference type="Pfam" id="PF03374">
    <property type="entry name" value="ANT"/>
    <property type="match status" value="1"/>
</dbReference>
<gene>
    <name evidence="2" type="ORF">ERL59_06445</name>
</gene>
<evidence type="ECO:0000313" key="2">
    <source>
        <dbReference type="EMBL" id="NBI28590.1"/>
    </source>
</evidence>
<evidence type="ECO:0000259" key="1">
    <source>
        <dbReference type="PROSITE" id="PS51750"/>
    </source>
</evidence>
<dbReference type="PROSITE" id="PS51750">
    <property type="entry name" value="BRO_N"/>
    <property type="match status" value="1"/>
</dbReference>
<dbReference type="InterPro" id="IPR005039">
    <property type="entry name" value="Ant_C"/>
</dbReference>
<evidence type="ECO:0000313" key="3">
    <source>
        <dbReference type="Proteomes" id="UP000448943"/>
    </source>
</evidence>
<organism evidence="2 3">
    <name type="scientific">Chengkuizengella marina</name>
    <dbReference type="NCBI Taxonomy" id="2507566"/>
    <lineage>
        <taxon>Bacteria</taxon>
        <taxon>Bacillati</taxon>
        <taxon>Bacillota</taxon>
        <taxon>Bacilli</taxon>
        <taxon>Bacillales</taxon>
        <taxon>Paenibacillaceae</taxon>
        <taxon>Chengkuizengella</taxon>
    </lineage>
</organism>
<dbReference type="EMBL" id="SIJB01000016">
    <property type="protein sequence ID" value="NBI28590.1"/>
    <property type="molecule type" value="Genomic_DNA"/>
</dbReference>
<dbReference type="OrthoDB" id="9812611at2"/>
<dbReference type="RefSeq" id="WP_160645386.1">
    <property type="nucleotide sequence ID" value="NZ_SIJB01000016.1"/>
</dbReference>
<dbReference type="SMART" id="SM01040">
    <property type="entry name" value="Bro-N"/>
    <property type="match status" value="1"/>
</dbReference>
<keyword evidence="3" id="KW-1185">Reference proteome</keyword>
<dbReference type="Proteomes" id="UP000448943">
    <property type="component" value="Unassembled WGS sequence"/>
</dbReference>
<accession>A0A6N9Q250</accession>
<dbReference type="GO" id="GO:0003677">
    <property type="term" value="F:DNA binding"/>
    <property type="evidence" value="ECO:0007669"/>
    <property type="project" value="InterPro"/>
</dbReference>
<dbReference type="PANTHER" id="PTHR36180">
    <property type="entry name" value="DNA-BINDING PROTEIN-RELATED-RELATED"/>
    <property type="match status" value="1"/>
</dbReference>
<name>A0A6N9Q250_9BACL</name>
<dbReference type="AlphaFoldDB" id="A0A6N9Q250"/>
<reference evidence="2 3" key="1">
    <citation type="submission" date="2019-01" db="EMBL/GenBank/DDBJ databases">
        <title>Chengkuizengella sp. nov., isolated from deep-sea sediment of East Pacific Ocean.</title>
        <authorList>
            <person name="Yang J."/>
            <person name="Lai Q."/>
            <person name="Shao Z."/>
        </authorList>
    </citation>
    <scope>NUCLEOTIDE SEQUENCE [LARGE SCALE GENOMIC DNA]</scope>
    <source>
        <strain evidence="2 3">YPA3-1-1</strain>
    </source>
</reference>
<dbReference type="PANTHER" id="PTHR36180:SF2">
    <property type="entry name" value="BRO FAMILY PROTEIN"/>
    <property type="match status" value="1"/>
</dbReference>
<sequence>MSEVKMFNHEVFGELPVIEVEGKNYFGANEVAKSLQYAKPHKAVTDHCDEAGALTWGVSSPTGKKYKKFITIGNVSRLIVSAAKQSKNLEIREKAKEYEKWIFDEVLPSVHEHGAYMTGETLEKALTDPKFLVQLATTLKEEKEARIQAENKIHEQEPLVNFAESCLESDDSVLVREVAKLATEKGIKIGQNQLFEKLRDWNLIMKDKTEPKQGGVNRGYFEVSQGVKEINGEKRLCRTTRVTPRGQVYIINRIKKELEMAVV</sequence>
<protein>
    <submittedName>
        <fullName evidence="2">Phage antirepressor Ant</fullName>
    </submittedName>
</protein>